<comment type="caution">
    <text evidence="2">The sequence shown here is derived from an EMBL/GenBank/DDBJ whole genome shotgun (WGS) entry which is preliminary data.</text>
</comment>
<dbReference type="Gene3D" id="2.60.40.4130">
    <property type="match status" value="1"/>
</dbReference>
<proteinExistence type="predicted"/>
<dbReference type="EMBL" id="LGTC01000001">
    <property type="protein sequence ID" value="KNY28161.1"/>
    <property type="molecule type" value="Genomic_DNA"/>
</dbReference>
<dbReference type="InterPro" id="IPR008964">
    <property type="entry name" value="Invasin/intimin_cell_adhesion"/>
</dbReference>
<dbReference type="OrthoDB" id="1818396at2"/>
<evidence type="ECO:0000313" key="3">
    <source>
        <dbReference type="Proteomes" id="UP000036923"/>
    </source>
</evidence>
<dbReference type="Proteomes" id="UP000036923">
    <property type="component" value="Unassembled WGS sequence"/>
</dbReference>
<dbReference type="PROSITE" id="PS51766">
    <property type="entry name" value="DOCKERIN"/>
    <property type="match status" value="1"/>
</dbReference>
<dbReference type="Gene3D" id="2.60.40.10">
    <property type="entry name" value="Immunoglobulins"/>
    <property type="match status" value="1"/>
</dbReference>
<evidence type="ECO:0000313" key="2">
    <source>
        <dbReference type="EMBL" id="KNY28161.1"/>
    </source>
</evidence>
<dbReference type="SUPFAM" id="SSF63446">
    <property type="entry name" value="Type I dockerin domain"/>
    <property type="match status" value="1"/>
</dbReference>
<dbReference type="InterPro" id="IPR013783">
    <property type="entry name" value="Ig-like_fold"/>
</dbReference>
<dbReference type="STRING" id="398512.Bccel_3435"/>
<dbReference type="AlphaFoldDB" id="A0A0L6JQP5"/>
<dbReference type="InterPro" id="IPR036439">
    <property type="entry name" value="Dockerin_dom_sf"/>
</dbReference>
<protein>
    <recommendedName>
        <fullName evidence="1">Dockerin domain-containing protein</fullName>
    </recommendedName>
</protein>
<sequence precursor="true">MSLKIIFKKIVTLLSITMMLSIPVYVLGEDNTSTAKITTVITWTNPTDKPFGPTLGGPHELSISLTDANGNPLTDKSISWETFGANLSQKTTLTDQNGVSKNNLFLYHRDVSETYTLSISIRFEGDDIYGRSSYDIKLKCYDIGPPTPTPMPKPSAKITPGPEILDNIHSILGFVSFEEGNGKGSISLSDFDVNILGTSNSTKTQENGYFCLDDVYTAGLLRISKPGFISREVQLENFLSRESIPKDFPSRGRSVKLFAGDINQDNTINMNDIIELAKCFGSSNENDLYNEVCDFNKDQVVNFSDVIIVAKNFNKTSSDYMNLSPNFSDSYYWLDFRYEPVKINPESVTLKAYIYQNKGINAVAPVWIEYWNASDYKVVMTSSDMLFSSSDYIERTLTGLKPGTTYWYQVRSVVTSGISSFTTMSSDFQSEEANFKY</sequence>
<evidence type="ECO:0000259" key="1">
    <source>
        <dbReference type="PROSITE" id="PS51766"/>
    </source>
</evidence>
<name>A0A0L6JQP5_9FIRM</name>
<dbReference type="SUPFAM" id="SSF49373">
    <property type="entry name" value="Invasin/intimin cell-adhesion fragments"/>
    <property type="match status" value="1"/>
</dbReference>
<dbReference type="InterPro" id="IPR016134">
    <property type="entry name" value="Dockerin_dom"/>
</dbReference>
<dbReference type="InterPro" id="IPR008969">
    <property type="entry name" value="CarboxyPept-like_regulatory"/>
</dbReference>
<dbReference type="CDD" id="cd14254">
    <property type="entry name" value="Dockerin_II"/>
    <property type="match status" value="1"/>
</dbReference>
<accession>A0A0L6JQP5</accession>
<feature type="domain" description="Dockerin" evidence="1">
    <location>
        <begin position="255"/>
        <end position="322"/>
    </location>
</feature>
<organism evidence="2 3">
    <name type="scientific">Pseudobacteroides cellulosolvens ATCC 35603 = DSM 2933</name>
    <dbReference type="NCBI Taxonomy" id="398512"/>
    <lineage>
        <taxon>Bacteria</taxon>
        <taxon>Bacillati</taxon>
        <taxon>Bacillota</taxon>
        <taxon>Clostridia</taxon>
        <taxon>Eubacteriales</taxon>
        <taxon>Oscillospiraceae</taxon>
        <taxon>Pseudobacteroides</taxon>
    </lineage>
</organism>
<dbReference type="Pfam" id="PF00404">
    <property type="entry name" value="Dockerin_1"/>
    <property type="match status" value="1"/>
</dbReference>
<dbReference type="GO" id="GO:0000272">
    <property type="term" value="P:polysaccharide catabolic process"/>
    <property type="evidence" value="ECO:0007669"/>
    <property type="project" value="InterPro"/>
</dbReference>
<dbReference type="InterPro" id="IPR018247">
    <property type="entry name" value="EF_Hand_1_Ca_BS"/>
</dbReference>
<reference evidence="3" key="1">
    <citation type="submission" date="2015-07" db="EMBL/GenBank/DDBJ databases">
        <title>Near-Complete Genome Sequence of the Cellulolytic Bacterium Bacteroides (Pseudobacteroides) cellulosolvens ATCC 35603.</title>
        <authorList>
            <person name="Dassa B."/>
            <person name="Utturkar S.M."/>
            <person name="Klingeman D.M."/>
            <person name="Hurt R.A."/>
            <person name="Keller M."/>
            <person name="Xu J."/>
            <person name="Reddy Y.H.K."/>
            <person name="Borovok I."/>
            <person name="Grinberg I.R."/>
            <person name="Lamed R."/>
            <person name="Zhivin O."/>
            <person name="Bayer E.A."/>
            <person name="Brown S.D."/>
        </authorList>
    </citation>
    <scope>NUCLEOTIDE SEQUENCE [LARGE SCALE GENOMIC DNA]</scope>
    <source>
        <strain evidence="3">DSM 2933</strain>
    </source>
</reference>
<dbReference type="InterPro" id="IPR002105">
    <property type="entry name" value="Dockerin_1_rpt"/>
</dbReference>
<dbReference type="RefSeq" id="WP_036945534.1">
    <property type="nucleotide sequence ID" value="NZ_JQKC01000056.1"/>
</dbReference>
<dbReference type="GO" id="GO:0004553">
    <property type="term" value="F:hydrolase activity, hydrolyzing O-glycosyl compounds"/>
    <property type="evidence" value="ECO:0007669"/>
    <property type="project" value="InterPro"/>
</dbReference>
<gene>
    <name evidence="2" type="ORF">Bccel_3435</name>
</gene>
<dbReference type="PROSITE" id="PS00018">
    <property type="entry name" value="EF_HAND_1"/>
    <property type="match status" value="2"/>
</dbReference>
<keyword evidence="3" id="KW-1185">Reference proteome</keyword>
<dbReference type="SUPFAM" id="SSF49464">
    <property type="entry name" value="Carboxypeptidase regulatory domain-like"/>
    <property type="match status" value="1"/>
</dbReference>